<dbReference type="InterPro" id="IPR009000">
    <property type="entry name" value="Transl_B-barrel_sf"/>
</dbReference>
<dbReference type="SUPFAM" id="SSF50447">
    <property type="entry name" value="Translation proteins"/>
    <property type="match status" value="1"/>
</dbReference>
<comment type="caution">
    <text evidence="8">The sequence shown here is derived from an EMBL/GenBank/DDBJ whole genome shotgun (WGS) entry which is preliminary data.</text>
</comment>
<accession>A0A840MDK1</accession>
<evidence type="ECO:0000259" key="7">
    <source>
        <dbReference type="Pfam" id="PF24986"/>
    </source>
</evidence>
<evidence type="ECO:0000256" key="3">
    <source>
        <dbReference type="ARBA" id="ARBA00022552"/>
    </source>
</evidence>
<dbReference type="NCBIfam" id="TIGR02273">
    <property type="entry name" value="16S_RimM"/>
    <property type="match status" value="1"/>
</dbReference>
<dbReference type="InterPro" id="IPR011033">
    <property type="entry name" value="PRC_barrel-like_sf"/>
</dbReference>
<dbReference type="PANTHER" id="PTHR33692">
    <property type="entry name" value="RIBOSOME MATURATION FACTOR RIMM"/>
    <property type="match status" value="1"/>
</dbReference>
<name>A0A840MDK1_9PROT</name>
<dbReference type="SUPFAM" id="SSF50346">
    <property type="entry name" value="PRC-barrel domain"/>
    <property type="match status" value="1"/>
</dbReference>
<keyword evidence="4 5" id="KW-0143">Chaperone</keyword>
<evidence type="ECO:0000313" key="8">
    <source>
        <dbReference type="EMBL" id="MBB5017384.1"/>
    </source>
</evidence>
<evidence type="ECO:0000256" key="4">
    <source>
        <dbReference type="ARBA" id="ARBA00023186"/>
    </source>
</evidence>
<dbReference type="InterPro" id="IPR056792">
    <property type="entry name" value="PRC_RimM"/>
</dbReference>
<comment type="domain">
    <text evidence="5">The PRC barrel domain binds ribosomal protein uS19.</text>
</comment>
<evidence type="ECO:0000256" key="5">
    <source>
        <dbReference type="HAMAP-Rule" id="MF_00014"/>
    </source>
</evidence>
<dbReference type="AlphaFoldDB" id="A0A840MDK1"/>
<keyword evidence="1 5" id="KW-0963">Cytoplasm</keyword>
<dbReference type="GO" id="GO:0006364">
    <property type="term" value="P:rRNA processing"/>
    <property type="evidence" value="ECO:0007669"/>
    <property type="project" value="UniProtKB-UniRule"/>
</dbReference>
<dbReference type="Proteomes" id="UP000575898">
    <property type="component" value="Unassembled WGS sequence"/>
</dbReference>
<organism evidence="8 9">
    <name type="scientific">Chitinivorax tropicus</name>
    <dbReference type="NCBI Taxonomy" id="714531"/>
    <lineage>
        <taxon>Bacteria</taxon>
        <taxon>Pseudomonadati</taxon>
        <taxon>Pseudomonadota</taxon>
        <taxon>Betaproteobacteria</taxon>
        <taxon>Chitinivorax</taxon>
    </lineage>
</organism>
<dbReference type="PANTHER" id="PTHR33692:SF1">
    <property type="entry name" value="RIBOSOME MATURATION FACTOR RIMM"/>
    <property type="match status" value="1"/>
</dbReference>
<gene>
    <name evidence="5" type="primary">rimM</name>
    <name evidence="8" type="ORF">HNQ59_000648</name>
</gene>
<dbReference type="InterPro" id="IPR002676">
    <property type="entry name" value="RimM_N"/>
</dbReference>
<feature type="domain" description="Ribosome maturation factor RimM PRC barrel" evidence="7">
    <location>
        <begin position="103"/>
        <end position="166"/>
    </location>
</feature>
<feature type="domain" description="RimM N-terminal" evidence="6">
    <location>
        <begin position="10"/>
        <end position="91"/>
    </location>
</feature>
<keyword evidence="9" id="KW-1185">Reference proteome</keyword>
<dbReference type="GO" id="GO:0042274">
    <property type="term" value="P:ribosomal small subunit biogenesis"/>
    <property type="evidence" value="ECO:0007669"/>
    <property type="project" value="UniProtKB-UniRule"/>
</dbReference>
<dbReference type="GO" id="GO:0043022">
    <property type="term" value="F:ribosome binding"/>
    <property type="evidence" value="ECO:0007669"/>
    <property type="project" value="InterPro"/>
</dbReference>
<evidence type="ECO:0000256" key="1">
    <source>
        <dbReference type="ARBA" id="ARBA00022490"/>
    </source>
</evidence>
<keyword evidence="2 5" id="KW-0690">Ribosome biogenesis</keyword>
<evidence type="ECO:0000259" key="6">
    <source>
        <dbReference type="Pfam" id="PF01782"/>
    </source>
</evidence>
<dbReference type="Pfam" id="PF01782">
    <property type="entry name" value="RimM"/>
    <property type="match status" value="1"/>
</dbReference>
<dbReference type="HAMAP" id="MF_00014">
    <property type="entry name" value="Ribosome_mat_RimM"/>
    <property type="match status" value="1"/>
</dbReference>
<proteinExistence type="inferred from homology"/>
<comment type="function">
    <text evidence="5">An accessory protein needed during the final step in the assembly of 30S ribosomal subunit, possibly for assembly of the head region. Essential for efficient processing of 16S rRNA. May be needed both before and after RbfA during the maturation of 16S rRNA. It has affinity for free ribosomal 30S subunits but not for 70S ribosomes.</text>
</comment>
<keyword evidence="3 5" id="KW-0698">rRNA processing</keyword>
<comment type="subcellular location">
    <subcellularLocation>
        <location evidence="5">Cytoplasm</location>
    </subcellularLocation>
</comment>
<sequence length="170" mass="18958">MVEKSGDIIVMGQIGAPFGVRGWVHIYADTEYPDSLMDYPVWQVGMPGNWRAVPIEDIELHAKSIVVKFEGVADRDAAALLRNLQVGILRSEMPEPDENEYYWTDLIGLAVINLQDEHLGTVTQLFETGANDVLVVRDGETERLLPFVASVVQSVDLSGRKIVVDWGLDY</sequence>
<dbReference type="Gene3D" id="2.40.30.60">
    <property type="entry name" value="RimM"/>
    <property type="match status" value="1"/>
</dbReference>
<reference evidence="8 9" key="1">
    <citation type="submission" date="2020-08" db="EMBL/GenBank/DDBJ databases">
        <title>Genomic Encyclopedia of Type Strains, Phase IV (KMG-IV): sequencing the most valuable type-strain genomes for metagenomic binning, comparative biology and taxonomic classification.</title>
        <authorList>
            <person name="Goeker M."/>
        </authorList>
    </citation>
    <scope>NUCLEOTIDE SEQUENCE [LARGE SCALE GENOMIC DNA]</scope>
    <source>
        <strain evidence="8 9">DSM 27165</strain>
    </source>
</reference>
<dbReference type="Pfam" id="PF24986">
    <property type="entry name" value="PRC_RimM"/>
    <property type="match status" value="1"/>
</dbReference>
<dbReference type="InterPro" id="IPR036976">
    <property type="entry name" value="RimM_N_sf"/>
</dbReference>
<dbReference type="EMBL" id="JACHHY010000003">
    <property type="protein sequence ID" value="MBB5017384.1"/>
    <property type="molecule type" value="Genomic_DNA"/>
</dbReference>
<evidence type="ECO:0000313" key="9">
    <source>
        <dbReference type="Proteomes" id="UP000575898"/>
    </source>
</evidence>
<protein>
    <recommendedName>
        <fullName evidence="5">Ribosome maturation factor RimM</fullName>
    </recommendedName>
</protein>
<evidence type="ECO:0000256" key="2">
    <source>
        <dbReference type="ARBA" id="ARBA00022517"/>
    </source>
</evidence>
<comment type="similarity">
    <text evidence="5">Belongs to the RimM family.</text>
</comment>
<dbReference type="GO" id="GO:0005840">
    <property type="term" value="C:ribosome"/>
    <property type="evidence" value="ECO:0007669"/>
    <property type="project" value="InterPro"/>
</dbReference>
<dbReference type="Gene3D" id="2.30.30.240">
    <property type="entry name" value="PRC-barrel domain"/>
    <property type="match status" value="1"/>
</dbReference>
<dbReference type="InterPro" id="IPR011961">
    <property type="entry name" value="RimM"/>
</dbReference>
<comment type="subunit">
    <text evidence="5">Binds ribosomal protein uS19.</text>
</comment>
<dbReference type="GO" id="GO:0005737">
    <property type="term" value="C:cytoplasm"/>
    <property type="evidence" value="ECO:0007669"/>
    <property type="project" value="UniProtKB-SubCell"/>
</dbReference>
<dbReference type="RefSeq" id="WP_343074194.1">
    <property type="nucleotide sequence ID" value="NZ_JACHHY010000003.1"/>
</dbReference>